<feature type="region of interest" description="Disordered" evidence="1">
    <location>
        <begin position="1"/>
        <end position="26"/>
    </location>
</feature>
<protein>
    <submittedName>
        <fullName evidence="2">Uncharacterized protein</fullName>
    </submittedName>
</protein>
<reference evidence="3" key="1">
    <citation type="journal article" date="2022" name="Int. J. Syst. Evol. Microbiol.">
        <title>Anaeromyxobacter oryzae sp. nov., Anaeromyxobacter diazotrophicus sp. nov. and Anaeromyxobacter paludicola sp. nov., isolated from paddy soils.</title>
        <authorList>
            <person name="Itoh H."/>
            <person name="Xu Z."/>
            <person name="Mise K."/>
            <person name="Masuda Y."/>
            <person name="Ushijima N."/>
            <person name="Hayakawa C."/>
            <person name="Shiratori Y."/>
            <person name="Senoo K."/>
        </authorList>
    </citation>
    <scope>NUCLEOTIDE SEQUENCE [LARGE SCALE GENOMIC DNA]</scope>
    <source>
        <strain evidence="3">Red232</strain>
    </source>
</reference>
<name>A0ABN6MVJ8_9BACT</name>
<accession>A0ABN6MVJ8</accession>
<dbReference type="RefSeq" id="WP_248353457.1">
    <property type="nucleotide sequence ID" value="NZ_AP025591.1"/>
</dbReference>
<organism evidence="2 3">
    <name type="scientific">Anaeromyxobacter oryzae</name>
    <dbReference type="NCBI Taxonomy" id="2918170"/>
    <lineage>
        <taxon>Bacteria</taxon>
        <taxon>Pseudomonadati</taxon>
        <taxon>Myxococcota</taxon>
        <taxon>Myxococcia</taxon>
        <taxon>Myxococcales</taxon>
        <taxon>Cystobacterineae</taxon>
        <taxon>Anaeromyxobacteraceae</taxon>
        <taxon>Anaeromyxobacter</taxon>
    </lineage>
</organism>
<dbReference type="EMBL" id="AP025591">
    <property type="protein sequence ID" value="BDG04943.1"/>
    <property type="molecule type" value="Genomic_DNA"/>
</dbReference>
<feature type="compositionally biased region" description="Pro residues" evidence="1">
    <location>
        <begin position="9"/>
        <end position="20"/>
    </location>
</feature>
<gene>
    <name evidence="2" type="ORF">AMOR_39390</name>
</gene>
<proteinExistence type="predicted"/>
<sequence>MADAFDPPDFAPPDPPPAPQRPRNIPGDAMLFVDPSGALLPLSPLEAATAGRFGYVPASPQQVEDWNQTQALHEKYGGIGGELKAAGLGAARAASFGLSDVALTGLGAMSPEDIRGYGQENPISSAAGAAAGTIAPLIATMGASAPAEAAGAAAEAAPGVVRTLAGMTGPALAARAGEGITSGLRGSLGSGLVAGMLARGAGSAVEAMAYDAGHLVSEKALGDPNLTAEAALSQMGAAAALGLGVGALGSAVVGTAKALIPKAAGLAAKLHDALDEAPGALEDVLGGAGTGAVAGLAGGALSAVREAGDDLVGGAARHALGHLAGAAGLGAVAGPMVGIAAKYAIPKLGQALGRLAAEGVPEVVGTAAAAGAKGLAAAGLSAADRSAVESLVDRSASEIASSRQAGAPDMTGVAIADDPDRVAVLAQLERGNVKVANEINDGAAAVVSGSDRAASLSGDYSPATFRRRVEAIQTLANAPTVALPHLEALIADTHRHAPNVGQSLALTASRAVAFLASKIPTPPSPKWEPSAAEIGTFNRHWNAVDRPTGVLGEAAAGVLTPEAVESVQTVYPALYAKMREAVFTRLVEHGGVEKVPYGRRLAITQLLGADLGNDLDLGSLLANQSVYSQGTAVPSMTPAPTKPSRSGAGKVTLAKRSLTDQQAAQARGEEKA</sequence>
<feature type="region of interest" description="Disordered" evidence="1">
    <location>
        <begin position="631"/>
        <end position="672"/>
    </location>
</feature>
<evidence type="ECO:0000313" key="3">
    <source>
        <dbReference type="Proteomes" id="UP001162891"/>
    </source>
</evidence>
<evidence type="ECO:0000313" key="2">
    <source>
        <dbReference type="EMBL" id="BDG04943.1"/>
    </source>
</evidence>
<dbReference type="Proteomes" id="UP001162891">
    <property type="component" value="Chromosome"/>
</dbReference>
<evidence type="ECO:0000256" key="1">
    <source>
        <dbReference type="SAM" id="MobiDB-lite"/>
    </source>
</evidence>
<keyword evidence="3" id="KW-1185">Reference proteome</keyword>